<evidence type="ECO:0000313" key="3">
    <source>
        <dbReference type="WBParaSite" id="SBAD_0000055801-mRNA-1"/>
    </source>
</evidence>
<keyword evidence="2" id="KW-1185">Reference proteome</keyword>
<name>A0A183IA92_9BILA</name>
<dbReference type="WBParaSite" id="SBAD_0000055801-mRNA-1">
    <property type="protein sequence ID" value="SBAD_0000055801-mRNA-1"/>
    <property type="gene ID" value="SBAD_0000055801"/>
</dbReference>
<dbReference type="GO" id="GO:0032051">
    <property type="term" value="F:clathrin light chain binding"/>
    <property type="evidence" value="ECO:0007669"/>
    <property type="project" value="TreeGrafter"/>
</dbReference>
<proteinExistence type="predicted"/>
<dbReference type="GO" id="GO:0030136">
    <property type="term" value="C:clathrin-coated vesicle"/>
    <property type="evidence" value="ECO:0007669"/>
    <property type="project" value="TreeGrafter"/>
</dbReference>
<dbReference type="PANTHER" id="PTHR10407:SF15">
    <property type="entry name" value="HUNTINGTIN INTERACTING PROTEIN 1"/>
    <property type="match status" value="1"/>
</dbReference>
<sequence length="82" mass="9741">MKLEFHRRNPNIPGNLQLSTEEFERIGQADPNDWFQLSVEMLDYMDEILKVFAAGKRKIFQNMLVMLFDITAECNSYFTRSF</sequence>
<dbReference type="EMBL" id="UZAM01001657">
    <property type="protein sequence ID" value="VDO84754.1"/>
    <property type="molecule type" value="Genomic_DNA"/>
</dbReference>
<dbReference type="AlphaFoldDB" id="A0A183IA92"/>
<dbReference type="GO" id="GO:0035615">
    <property type="term" value="F:clathrin adaptor activity"/>
    <property type="evidence" value="ECO:0007669"/>
    <property type="project" value="TreeGrafter"/>
</dbReference>
<dbReference type="InterPro" id="IPR030224">
    <property type="entry name" value="Sla2_fam"/>
</dbReference>
<reference evidence="1 2" key="2">
    <citation type="submission" date="2018-11" db="EMBL/GenBank/DDBJ databases">
        <authorList>
            <consortium name="Pathogen Informatics"/>
        </authorList>
    </citation>
    <scope>NUCLEOTIDE SEQUENCE [LARGE SCALE GENOMIC DNA]</scope>
</reference>
<dbReference type="GO" id="GO:0030864">
    <property type="term" value="C:cortical actin cytoskeleton"/>
    <property type="evidence" value="ECO:0007669"/>
    <property type="project" value="TreeGrafter"/>
</dbReference>
<dbReference type="GO" id="GO:0043325">
    <property type="term" value="F:phosphatidylinositol-3,4-bisphosphate binding"/>
    <property type="evidence" value="ECO:0007669"/>
    <property type="project" value="TreeGrafter"/>
</dbReference>
<organism evidence="3">
    <name type="scientific">Soboliphyme baturini</name>
    <dbReference type="NCBI Taxonomy" id="241478"/>
    <lineage>
        <taxon>Eukaryota</taxon>
        <taxon>Metazoa</taxon>
        <taxon>Ecdysozoa</taxon>
        <taxon>Nematoda</taxon>
        <taxon>Enoplea</taxon>
        <taxon>Dorylaimia</taxon>
        <taxon>Dioctophymatida</taxon>
        <taxon>Dioctophymatoidea</taxon>
        <taxon>Soboliphymatidae</taxon>
        <taxon>Soboliphyme</taxon>
    </lineage>
</organism>
<dbReference type="OrthoDB" id="8178130at2759"/>
<dbReference type="GO" id="GO:0080025">
    <property type="term" value="F:phosphatidylinositol-3,5-bisphosphate binding"/>
    <property type="evidence" value="ECO:0007669"/>
    <property type="project" value="TreeGrafter"/>
</dbReference>
<dbReference type="GO" id="GO:0006897">
    <property type="term" value="P:endocytosis"/>
    <property type="evidence" value="ECO:0007669"/>
    <property type="project" value="InterPro"/>
</dbReference>
<dbReference type="GO" id="GO:0048268">
    <property type="term" value="P:clathrin coat assembly"/>
    <property type="evidence" value="ECO:0007669"/>
    <property type="project" value="TreeGrafter"/>
</dbReference>
<protein>
    <submittedName>
        <fullName evidence="1 3">Uncharacterized protein</fullName>
    </submittedName>
</protein>
<dbReference type="GO" id="GO:0007015">
    <property type="term" value="P:actin filament organization"/>
    <property type="evidence" value="ECO:0007669"/>
    <property type="project" value="TreeGrafter"/>
</dbReference>
<reference evidence="3" key="1">
    <citation type="submission" date="2016-06" db="UniProtKB">
        <authorList>
            <consortium name="WormBaseParasite"/>
        </authorList>
    </citation>
    <scope>IDENTIFICATION</scope>
</reference>
<gene>
    <name evidence="1" type="ORF">SBAD_LOCUS536</name>
</gene>
<dbReference type="PANTHER" id="PTHR10407">
    <property type="entry name" value="HUNTINGTIN INTERACTING PROTEIN 1"/>
    <property type="match status" value="1"/>
</dbReference>
<dbReference type="GO" id="GO:0051015">
    <property type="term" value="F:actin filament binding"/>
    <property type="evidence" value="ECO:0007669"/>
    <property type="project" value="TreeGrafter"/>
</dbReference>
<accession>A0A183IA92</accession>
<dbReference type="Proteomes" id="UP000270296">
    <property type="component" value="Unassembled WGS sequence"/>
</dbReference>
<evidence type="ECO:0000313" key="2">
    <source>
        <dbReference type="Proteomes" id="UP000270296"/>
    </source>
</evidence>
<evidence type="ECO:0000313" key="1">
    <source>
        <dbReference type="EMBL" id="VDO84754.1"/>
    </source>
</evidence>